<evidence type="ECO:0000259" key="2">
    <source>
        <dbReference type="Pfam" id="PF04773"/>
    </source>
</evidence>
<keyword evidence="1" id="KW-1133">Transmembrane helix</keyword>
<feature type="transmembrane region" description="Helical" evidence="1">
    <location>
        <begin position="82"/>
        <end position="102"/>
    </location>
</feature>
<dbReference type="EMBL" id="JBHUER010000010">
    <property type="protein sequence ID" value="MFD1704601.1"/>
    <property type="molecule type" value="Genomic_DNA"/>
</dbReference>
<proteinExistence type="predicted"/>
<dbReference type="InterPro" id="IPR006860">
    <property type="entry name" value="FecR"/>
</dbReference>
<protein>
    <submittedName>
        <fullName evidence="4">FecR family protein</fullName>
    </submittedName>
</protein>
<gene>
    <name evidence="4" type="ORF">ACFSCV_16465</name>
</gene>
<keyword evidence="5" id="KW-1185">Reference proteome</keyword>
<reference evidence="5" key="1">
    <citation type="journal article" date="2019" name="Int. J. Syst. Evol. Microbiol.">
        <title>The Global Catalogue of Microorganisms (GCM) 10K type strain sequencing project: providing services to taxonomists for standard genome sequencing and annotation.</title>
        <authorList>
            <consortium name="The Broad Institute Genomics Platform"/>
            <consortium name="The Broad Institute Genome Sequencing Center for Infectious Disease"/>
            <person name="Wu L."/>
            <person name="Ma J."/>
        </authorList>
    </citation>
    <scope>NUCLEOTIDE SEQUENCE [LARGE SCALE GENOMIC DNA]</scope>
    <source>
        <strain evidence="5">KCTC 23707</strain>
    </source>
</reference>
<evidence type="ECO:0000313" key="4">
    <source>
        <dbReference type="EMBL" id="MFD1704601.1"/>
    </source>
</evidence>
<dbReference type="Gene3D" id="2.60.120.1440">
    <property type="match status" value="1"/>
</dbReference>
<comment type="caution">
    <text evidence="4">The sequence shown here is derived from an EMBL/GenBank/DDBJ whole genome shotgun (WGS) entry which is preliminary data.</text>
</comment>
<organism evidence="4 5">
    <name type="scientific">Methylopila henanensis</name>
    <dbReference type="NCBI Taxonomy" id="873516"/>
    <lineage>
        <taxon>Bacteria</taxon>
        <taxon>Pseudomonadati</taxon>
        <taxon>Pseudomonadota</taxon>
        <taxon>Alphaproteobacteria</taxon>
        <taxon>Hyphomicrobiales</taxon>
        <taxon>Methylopilaceae</taxon>
        <taxon>Methylopila</taxon>
    </lineage>
</organism>
<evidence type="ECO:0000259" key="3">
    <source>
        <dbReference type="Pfam" id="PF16220"/>
    </source>
</evidence>
<name>A0ABW4KC00_9HYPH</name>
<keyword evidence="1" id="KW-0812">Transmembrane</keyword>
<dbReference type="InterPro" id="IPR032623">
    <property type="entry name" value="FecR_N"/>
</dbReference>
<keyword evidence="1" id="KW-0472">Membrane</keyword>
<dbReference type="PANTHER" id="PTHR30273:SF2">
    <property type="entry name" value="PROTEIN FECR"/>
    <property type="match status" value="1"/>
</dbReference>
<sequence>MGDTRATRSQRKLYDEASGWALKHREGGRAGADDADFMRWLEANPDGRRVYELAERLMADAPMAIGSDPALREFGTDPRPRIKPIVAAALALFLSGSLFVMLDGPMRLRADAIAGTGTTPTLTLSDGTIVQLNASSAIAEDYDSGRRIVRLLRGQAFFDVAPDPARPFTVEAGQVRVTALGTAFDVRLGATETDVTVTHNAVQVELQDGAAGPARIGQNQQAVIDRETRTVRSRATDGDLALAWRRGRLVVDDAPLAYVIEEMGRHFSGRIVLSGGGLAQRRVSGTIAIADTDATLEFLKQSLGIGVTRLGPLIIIHS</sequence>
<dbReference type="Proteomes" id="UP001597308">
    <property type="component" value="Unassembled WGS sequence"/>
</dbReference>
<dbReference type="RefSeq" id="WP_378800647.1">
    <property type="nucleotide sequence ID" value="NZ_JBHUER010000010.1"/>
</dbReference>
<evidence type="ECO:0000313" key="5">
    <source>
        <dbReference type="Proteomes" id="UP001597308"/>
    </source>
</evidence>
<feature type="domain" description="FecR N-terminal" evidence="3">
    <location>
        <begin position="15"/>
        <end position="57"/>
    </location>
</feature>
<accession>A0ABW4KC00</accession>
<evidence type="ECO:0000256" key="1">
    <source>
        <dbReference type="SAM" id="Phobius"/>
    </source>
</evidence>
<dbReference type="PANTHER" id="PTHR30273">
    <property type="entry name" value="PERIPLASMIC SIGNAL SENSOR AND SIGMA FACTOR ACTIVATOR FECR-RELATED"/>
    <property type="match status" value="1"/>
</dbReference>
<dbReference type="Gene3D" id="3.55.50.30">
    <property type="match status" value="1"/>
</dbReference>
<feature type="domain" description="FecR protein" evidence="2">
    <location>
        <begin position="115"/>
        <end position="203"/>
    </location>
</feature>
<dbReference type="Pfam" id="PF16220">
    <property type="entry name" value="DUF4880"/>
    <property type="match status" value="1"/>
</dbReference>
<dbReference type="Pfam" id="PF04773">
    <property type="entry name" value="FecR"/>
    <property type="match status" value="1"/>
</dbReference>
<dbReference type="PIRSF" id="PIRSF018266">
    <property type="entry name" value="FecR"/>
    <property type="match status" value="1"/>
</dbReference>
<dbReference type="InterPro" id="IPR012373">
    <property type="entry name" value="Ferrdict_sens_TM"/>
</dbReference>